<gene>
    <name evidence="2" type="ORF">C7U54_11280</name>
    <name evidence="1" type="ORF">NE542_13835</name>
</gene>
<evidence type="ECO:0000313" key="1">
    <source>
        <dbReference type="EMBL" id="MCQ5062898.1"/>
    </source>
</evidence>
<dbReference type="RefSeq" id="WP_107030353.1">
    <property type="nucleotide sequence ID" value="NZ_JAJDKX010000023.1"/>
</dbReference>
<name>A0A2T3FVP3_9FIRM</name>
<reference evidence="1" key="2">
    <citation type="submission" date="2022-06" db="EMBL/GenBank/DDBJ databases">
        <title>Isolation of gut microbiota from human fecal samples.</title>
        <authorList>
            <person name="Pamer E.G."/>
            <person name="Barat B."/>
            <person name="Waligurski E."/>
            <person name="Medina S."/>
            <person name="Paddock L."/>
            <person name="Mostad J."/>
        </authorList>
    </citation>
    <scope>NUCLEOTIDE SEQUENCE</scope>
    <source>
        <strain evidence="1">DFI.6.24</strain>
    </source>
</reference>
<organism evidence="2 3">
    <name type="scientific">Faecalibacillus intestinalis</name>
    <dbReference type="NCBI Taxonomy" id="1982626"/>
    <lineage>
        <taxon>Bacteria</taxon>
        <taxon>Bacillati</taxon>
        <taxon>Bacillota</taxon>
        <taxon>Erysipelotrichia</taxon>
        <taxon>Erysipelotrichales</taxon>
        <taxon>Coprobacillaceae</taxon>
        <taxon>Faecalibacillus</taxon>
    </lineage>
</organism>
<keyword evidence="3" id="KW-1185">Reference proteome</keyword>
<dbReference type="Proteomes" id="UP001204814">
    <property type="component" value="Unassembled WGS sequence"/>
</dbReference>
<evidence type="ECO:0000313" key="2">
    <source>
        <dbReference type="EMBL" id="PST39358.1"/>
    </source>
</evidence>
<protein>
    <recommendedName>
        <fullName evidence="4">LtrC-like protein</fullName>
    </recommendedName>
</protein>
<dbReference type="Proteomes" id="UP000240974">
    <property type="component" value="Unassembled WGS sequence"/>
</dbReference>
<dbReference type="EMBL" id="JANGBO010000021">
    <property type="protein sequence ID" value="MCQ5062898.1"/>
    <property type="molecule type" value="Genomic_DNA"/>
</dbReference>
<evidence type="ECO:0000313" key="3">
    <source>
        <dbReference type="Proteomes" id="UP000240974"/>
    </source>
</evidence>
<evidence type="ECO:0008006" key="4">
    <source>
        <dbReference type="Google" id="ProtNLM"/>
    </source>
</evidence>
<accession>A0A2T3FVP3</accession>
<sequence>MSDIYNLLNNAANEKVEEKPRIPPEEYAKQKQQKRQNLYDMAEKQTHEVVSSPQNYLNYLEMQSKFGYTVTNTLLVMAQCPQATLLKDNNRWVEEKKYVKKGVKGIGILEPKGEYQGNDGVIRTNYDVKYVFDISQLNRPYRMKKQNLSVRKIISGLVYQSPVKMQMVDNTENGSLVQYSPDNQMIYYADGMSPTDLMEGLAREYCYVEFESQYGNVDRTEDAFMVKSAAYILCKKLNIPVSNVDFANEVKNYFEGMDSRDTKEELSNIKSIADEVSNRAERGIYRLQQERDNANRGEER</sequence>
<dbReference type="AlphaFoldDB" id="A0A2T3FVP3"/>
<reference evidence="2 3" key="1">
    <citation type="journal article" date="2019" name="Int. J. Syst. Evol. Microbiol.">
        <title>Faecalibacillus intestinalis gen. nov., sp. nov. and Faecalibacillus faecis sp. nov., isolated from human faeces.</title>
        <authorList>
            <person name="Seo B."/>
            <person name="Jeon K."/>
            <person name="Baek I."/>
            <person name="Lee Y.M."/>
            <person name="Baek K."/>
            <person name="Ko G."/>
        </authorList>
    </citation>
    <scope>NUCLEOTIDE SEQUENCE [LARGE SCALE GENOMIC DNA]</scope>
    <source>
        <strain evidence="2 3">SNUG30099</strain>
    </source>
</reference>
<dbReference type="EMBL" id="PYLQ01000019">
    <property type="protein sequence ID" value="PST39358.1"/>
    <property type="molecule type" value="Genomic_DNA"/>
</dbReference>
<comment type="caution">
    <text evidence="2">The sequence shown here is derived from an EMBL/GenBank/DDBJ whole genome shotgun (WGS) entry which is preliminary data.</text>
</comment>
<proteinExistence type="predicted"/>